<feature type="transmembrane region" description="Helical" evidence="7">
    <location>
        <begin position="203"/>
        <end position="222"/>
    </location>
</feature>
<dbReference type="GO" id="GO:0022857">
    <property type="term" value="F:transmembrane transporter activity"/>
    <property type="evidence" value="ECO:0007669"/>
    <property type="project" value="InterPro"/>
</dbReference>
<feature type="domain" description="Major facilitator superfamily (MFS) profile" evidence="8">
    <location>
        <begin position="44"/>
        <end position="454"/>
    </location>
</feature>
<feature type="transmembrane region" description="Helical" evidence="7">
    <location>
        <begin position="87"/>
        <end position="104"/>
    </location>
</feature>
<evidence type="ECO:0000256" key="4">
    <source>
        <dbReference type="ARBA" id="ARBA00022989"/>
    </source>
</evidence>
<dbReference type="GO" id="GO:0016020">
    <property type="term" value="C:membrane"/>
    <property type="evidence" value="ECO:0007669"/>
    <property type="project" value="UniProtKB-SubCell"/>
</dbReference>
<dbReference type="InterPro" id="IPR036259">
    <property type="entry name" value="MFS_trans_sf"/>
</dbReference>
<keyword evidence="4 7" id="KW-1133">Transmembrane helix</keyword>
<feature type="transmembrane region" description="Helical" evidence="7">
    <location>
        <begin position="364"/>
        <end position="384"/>
    </location>
</feature>
<evidence type="ECO:0000256" key="7">
    <source>
        <dbReference type="SAM" id="Phobius"/>
    </source>
</evidence>
<dbReference type="AlphaFoldDB" id="A0A0F8A0C4"/>
<evidence type="ECO:0000259" key="8">
    <source>
        <dbReference type="PROSITE" id="PS50850"/>
    </source>
</evidence>
<evidence type="ECO:0000256" key="3">
    <source>
        <dbReference type="ARBA" id="ARBA00022692"/>
    </source>
</evidence>
<feature type="compositionally biased region" description="Basic and acidic residues" evidence="6">
    <location>
        <begin position="1"/>
        <end position="17"/>
    </location>
</feature>
<keyword evidence="5 7" id="KW-0472">Membrane</keyword>
<reference evidence="9 10" key="1">
    <citation type="journal article" date="2014" name="Genome Biol. Evol.">
        <title>Comparative genomics and transcriptomics analyses reveal divergent lifestyle features of nematode endoparasitic fungus Hirsutella minnesotensis.</title>
        <authorList>
            <person name="Lai Y."/>
            <person name="Liu K."/>
            <person name="Zhang X."/>
            <person name="Zhang X."/>
            <person name="Li K."/>
            <person name="Wang N."/>
            <person name="Shu C."/>
            <person name="Wu Y."/>
            <person name="Wang C."/>
            <person name="Bushley K.E."/>
            <person name="Xiang M."/>
            <person name="Liu X."/>
        </authorList>
    </citation>
    <scope>NUCLEOTIDE SEQUENCE [LARGE SCALE GENOMIC DNA]</scope>
    <source>
        <strain evidence="9 10">3608</strain>
    </source>
</reference>
<feature type="transmembrane region" description="Helical" evidence="7">
    <location>
        <begin position="43"/>
        <end position="67"/>
    </location>
</feature>
<feature type="transmembrane region" description="Helical" evidence="7">
    <location>
        <begin position="396"/>
        <end position="416"/>
    </location>
</feature>
<dbReference type="Gene3D" id="1.20.1250.20">
    <property type="entry name" value="MFS general substrate transporter like domains"/>
    <property type="match status" value="2"/>
</dbReference>
<name>A0A0F8A0C4_9HYPO</name>
<dbReference type="PROSITE" id="PS50850">
    <property type="entry name" value="MFS"/>
    <property type="match status" value="1"/>
</dbReference>
<keyword evidence="10" id="KW-1185">Reference proteome</keyword>
<sequence length="491" mass="54334">MSEKAEFRELGRLKSGHDSPGPVVAEELSPEEDRRILHRIDKWLLPVMALSYMFQFLDKSALAFTAIMDLPKDLHLAGTDFSWASGIYYIGYLVASYPAGVLMVRWRVAKTIAVSVILWGGVLMLASVTTNAASLLAVRFFLGVAEAPIAPGLTVVVSMWYKRSEQPLRHAAWFLGNTTAGIIGGLAAYGIGHIQGIAPWKAVFLIFGGATVAWSVGIFWLLPDVPMSARFLTKADRAKAVTRVKDNMTGIKSDEFKWAQCREALLDVKTWLIVIIKLCGNIPNGGVQSFGSLVIQGLGFGRFTTLLLQSASFLVQLVMVLICTYGSARFRNTRTYFMTLCFALAMVGSSIVRQRPPSERWTRYAGYCIAMAFSANFPLILSMLSGNFGGFTKKVTVNAIVFMAYCAGNIVGPQLFLAREAPTYTSGFLSMMICFSIGFLTCIVLRLYLWRENKRRDRVQGAPGANPIEGDLMVNLMDKTDKEIPQFRYVY</sequence>
<dbReference type="Pfam" id="PF07690">
    <property type="entry name" value="MFS_1"/>
    <property type="match status" value="1"/>
</dbReference>
<accession>A0A0F8A0C4</accession>
<keyword evidence="2" id="KW-0813">Transport</keyword>
<feature type="transmembrane region" description="Helical" evidence="7">
    <location>
        <begin position="116"/>
        <end position="142"/>
    </location>
</feature>
<dbReference type="InterPro" id="IPR011701">
    <property type="entry name" value="MFS"/>
</dbReference>
<feature type="region of interest" description="Disordered" evidence="6">
    <location>
        <begin position="1"/>
        <end position="26"/>
    </location>
</feature>
<dbReference type="OrthoDB" id="6730379at2759"/>
<feature type="transmembrane region" description="Helical" evidence="7">
    <location>
        <begin position="306"/>
        <end position="328"/>
    </location>
</feature>
<feature type="transmembrane region" description="Helical" evidence="7">
    <location>
        <begin position="171"/>
        <end position="191"/>
    </location>
</feature>
<evidence type="ECO:0000256" key="2">
    <source>
        <dbReference type="ARBA" id="ARBA00022448"/>
    </source>
</evidence>
<evidence type="ECO:0000256" key="1">
    <source>
        <dbReference type="ARBA" id="ARBA00004141"/>
    </source>
</evidence>
<proteinExistence type="predicted"/>
<protein>
    <recommendedName>
        <fullName evidence="8">Major facilitator superfamily (MFS) profile domain-containing protein</fullName>
    </recommendedName>
</protein>
<dbReference type="EMBL" id="KQ030519">
    <property type="protein sequence ID" value="KJZ75222.1"/>
    <property type="molecule type" value="Genomic_DNA"/>
</dbReference>
<organism evidence="9 10">
    <name type="scientific">Hirsutella minnesotensis 3608</name>
    <dbReference type="NCBI Taxonomy" id="1043627"/>
    <lineage>
        <taxon>Eukaryota</taxon>
        <taxon>Fungi</taxon>
        <taxon>Dikarya</taxon>
        <taxon>Ascomycota</taxon>
        <taxon>Pezizomycotina</taxon>
        <taxon>Sordariomycetes</taxon>
        <taxon>Hypocreomycetidae</taxon>
        <taxon>Hypocreales</taxon>
        <taxon>Ophiocordycipitaceae</taxon>
        <taxon>Hirsutella</taxon>
    </lineage>
</organism>
<dbReference type="Proteomes" id="UP000054481">
    <property type="component" value="Unassembled WGS sequence"/>
</dbReference>
<gene>
    <name evidence="9" type="ORF">HIM_05416</name>
</gene>
<feature type="transmembrane region" description="Helical" evidence="7">
    <location>
        <begin position="428"/>
        <end position="449"/>
    </location>
</feature>
<evidence type="ECO:0000256" key="5">
    <source>
        <dbReference type="ARBA" id="ARBA00023136"/>
    </source>
</evidence>
<evidence type="ECO:0000313" key="9">
    <source>
        <dbReference type="EMBL" id="KJZ75222.1"/>
    </source>
</evidence>
<comment type="subcellular location">
    <subcellularLocation>
        <location evidence="1">Membrane</location>
        <topology evidence="1">Multi-pass membrane protein</topology>
    </subcellularLocation>
</comment>
<dbReference type="InterPro" id="IPR020846">
    <property type="entry name" value="MFS_dom"/>
</dbReference>
<dbReference type="PANTHER" id="PTHR43791">
    <property type="entry name" value="PERMEASE-RELATED"/>
    <property type="match status" value="1"/>
</dbReference>
<dbReference type="PANTHER" id="PTHR43791:SF103">
    <property type="entry name" value="MAJOR FACILITATOR SUPERFAMILY (MFS) PROFILE DOMAIN-CONTAINING PROTEIN-RELATED"/>
    <property type="match status" value="1"/>
</dbReference>
<feature type="transmembrane region" description="Helical" evidence="7">
    <location>
        <begin position="335"/>
        <end position="352"/>
    </location>
</feature>
<keyword evidence="3 7" id="KW-0812">Transmembrane</keyword>
<evidence type="ECO:0000313" key="10">
    <source>
        <dbReference type="Proteomes" id="UP000054481"/>
    </source>
</evidence>
<evidence type="ECO:0000256" key="6">
    <source>
        <dbReference type="SAM" id="MobiDB-lite"/>
    </source>
</evidence>
<dbReference type="SUPFAM" id="SSF103473">
    <property type="entry name" value="MFS general substrate transporter"/>
    <property type="match status" value="1"/>
</dbReference>